<dbReference type="Gene3D" id="1.10.10.10">
    <property type="entry name" value="Winged helix-like DNA-binding domain superfamily/Winged helix DNA-binding domain"/>
    <property type="match status" value="1"/>
</dbReference>
<dbReference type="RefSeq" id="WP_129805987.1">
    <property type="nucleotide sequence ID" value="NZ_CP108648.1"/>
</dbReference>
<reference evidence="2 3" key="1">
    <citation type="submission" date="2017-12" db="EMBL/GenBank/DDBJ databases">
        <title>Population genomics insights into the ecological differentiation and adaptive evolution in streptomycetes.</title>
        <authorList>
            <person name="Li Y."/>
            <person name="Huang Y."/>
        </authorList>
    </citation>
    <scope>NUCLEOTIDE SEQUENCE [LARGE SCALE GENOMIC DNA]</scope>
    <source>
        <strain evidence="2 3">NBRC 100770</strain>
    </source>
</reference>
<dbReference type="GeneID" id="97271827"/>
<evidence type="ECO:0000313" key="2">
    <source>
        <dbReference type="EMBL" id="RZE15445.1"/>
    </source>
</evidence>
<dbReference type="AlphaFoldDB" id="A0A8G1ZM38"/>
<dbReference type="InterPro" id="IPR011991">
    <property type="entry name" value="ArsR-like_HTH"/>
</dbReference>
<dbReference type="Proteomes" id="UP000292693">
    <property type="component" value="Unassembled WGS sequence"/>
</dbReference>
<name>A0A8G1ZM38_9ACTN</name>
<dbReference type="InterPro" id="IPR036388">
    <property type="entry name" value="WH-like_DNA-bd_sf"/>
</dbReference>
<dbReference type="SUPFAM" id="SSF46785">
    <property type="entry name" value="Winged helix' DNA-binding domain"/>
    <property type="match status" value="1"/>
</dbReference>
<feature type="region of interest" description="Disordered" evidence="1">
    <location>
        <begin position="158"/>
        <end position="179"/>
    </location>
</feature>
<sequence>MPPRSRTTRQAADTTSGEIYQLEIFGEEEAGSKREAVRYDWKPYPGRHVNLGKALMRQVWDAESGYNEKDRDILGYYISHSPEGAEPLRQTFKQIAEKLGVSETKVSKAVANLHRGGLLLESVADRVGKVKFYRLNPRAGYDGPAVRQVEAVKDARFPVVPPPQAPARPRRARTQKEAS</sequence>
<dbReference type="CDD" id="cd00090">
    <property type="entry name" value="HTH_ARSR"/>
    <property type="match status" value="1"/>
</dbReference>
<evidence type="ECO:0000313" key="3">
    <source>
        <dbReference type="Proteomes" id="UP000292693"/>
    </source>
</evidence>
<gene>
    <name evidence="2" type="ORF">C0Q92_30805</name>
</gene>
<proteinExistence type="predicted"/>
<dbReference type="EMBL" id="PKLL01000033">
    <property type="protein sequence ID" value="RZE15445.1"/>
    <property type="molecule type" value="Genomic_DNA"/>
</dbReference>
<dbReference type="InterPro" id="IPR036390">
    <property type="entry name" value="WH_DNA-bd_sf"/>
</dbReference>
<accession>A0A8G1ZM38</accession>
<organism evidence="2 3">
    <name type="scientific">Streptomyces albidoflavus</name>
    <dbReference type="NCBI Taxonomy" id="1886"/>
    <lineage>
        <taxon>Bacteria</taxon>
        <taxon>Bacillati</taxon>
        <taxon>Actinomycetota</taxon>
        <taxon>Actinomycetes</taxon>
        <taxon>Kitasatosporales</taxon>
        <taxon>Streptomycetaceae</taxon>
        <taxon>Streptomyces</taxon>
        <taxon>Streptomyces albidoflavus group</taxon>
    </lineage>
</organism>
<comment type="caution">
    <text evidence="2">The sequence shown here is derived from an EMBL/GenBank/DDBJ whole genome shotgun (WGS) entry which is preliminary data.</text>
</comment>
<evidence type="ECO:0000256" key="1">
    <source>
        <dbReference type="SAM" id="MobiDB-lite"/>
    </source>
</evidence>
<protein>
    <submittedName>
        <fullName evidence="2">Transcriptional regulator</fullName>
    </submittedName>
</protein>